<evidence type="ECO:0000313" key="4">
    <source>
        <dbReference type="Proteomes" id="UP000683925"/>
    </source>
</evidence>
<dbReference type="OMA" id="NICIEFE"/>
<organism evidence="3 4">
    <name type="scientific">Paramecium octaurelia</name>
    <dbReference type="NCBI Taxonomy" id="43137"/>
    <lineage>
        <taxon>Eukaryota</taxon>
        <taxon>Sar</taxon>
        <taxon>Alveolata</taxon>
        <taxon>Ciliophora</taxon>
        <taxon>Intramacronucleata</taxon>
        <taxon>Oligohymenophorea</taxon>
        <taxon>Peniculida</taxon>
        <taxon>Parameciidae</taxon>
        <taxon>Paramecium</taxon>
    </lineage>
</organism>
<feature type="region of interest" description="Disordered" evidence="2">
    <location>
        <begin position="1"/>
        <end position="22"/>
    </location>
</feature>
<accession>A0A8S1WUD5</accession>
<feature type="coiled-coil region" evidence="1">
    <location>
        <begin position="327"/>
        <end position="364"/>
    </location>
</feature>
<feature type="region of interest" description="Disordered" evidence="2">
    <location>
        <begin position="60"/>
        <end position="85"/>
    </location>
</feature>
<keyword evidence="4" id="KW-1185">Reference proteome</keyword>
<keyword evidence="1" id="KW-0175">Coiled coil</keyword>
<evidence type="ECO:0000256" key="2">
    <source>
        <dbReference type="SAM" id="MobiDB-lite"/>
    </source>
</evidence>
<evidence type="ECO:0000313" key="3">
    <source>
        <dbReference type="EMBL" id="CAD8192210.1"/>
    </source>
</evidence>
<comment type="caution">
    <text evidence="3">The sequence shown here is derived from an EMBL/GenBank/DDBJ whole genome shotgun (WGS) entry which is preliminary data.</text>
</comment>
<evidence type="ECO:0000256" key="1">
    <source>
        <dbReference type="SAM" id="Coils"/>
    </source>
</evidence>
<dbReference type="OrthoDB" id="305230at2759"/>
<proteinExistence type="predicted"/>
<dbReference type="AlphaFoldDB" id="A0A8S1WUD5"/>
<dbReference type="EMBL" id="CAJJDP010000101">
    <property type="protein sequence ID" value="CAD8192210.1"/>
    <property type="molecule type" value="Genomic_DNA"/>
</dbReference>
<gene>
    <name evidence="3" type="ORF">POCTA_138.1.T1010173</name>
</gene>
<sequence length="1038" mass="123224">MSYNINQNQYDHSANLTIQPDSSSNLNRANFVDSKNQPFQIYNSNTSLRNQKNQEFNYSQQLNNHQQSSRIQTGQSDNQGGNHLQSQFINSRPFLDTQKLQVQQRSNLQNSNSHIMTTENWTESDYAKQFEDWRALIQQYNDFISQLENDRTQISVSDVILQEILNIKTNILNNSFVTKVSEFEDIIKPYAYQMATKSEELQKSLEILKQTNQTPINKYATVQTEPAQSKLNTQNFNQQLNNIKLEIQNQINLINTILQQIGAQKSYIEPQENYQQKLENAHNSLLQYVRERMTSSVNQLLFIHEREVFNLERQIHSQIQEADTLSITVLTEKLIMIEAQLEKFQEKKLELRDFKERLNQLITRNIDIFSEYFDDVITLHKQFKMYYQEIKQIQQIPNQPILQNMQIKIKQQLYLAANKVWLEIKKLYFNGNKIKEFNEEEKFQKFSSQNIVAQVQCIRSFMKQLQTDYIRKGNQVPLSESKKLKQLIYKAECEYSETNQFRLQISELEQQEFIGYRNYIISQLKPKFVIDFSELYAKDFYDIIHFQYADINILESIKKLLQFKFPTFDWNENIEDEKQRIEIVVQRYQEVTGKLQNLGEQYPSETKFIKQLSNWKAELFKCINILKQYLLIKETLQGQLITLLKWPQITSNLQKINEFSVHCEQISRQANQYFQAIEQLQQLQLIQNLESLFKQQIPKVKEYLIEQCNFLTQREFSPIINEQIQIVYQFLYVCLECLNYDIDEVFCTTTTYQEFENTLAGSIKLQELKNVMDGNIHNSALRYKLFEIIDKFMKNKIVLDFQNLFELKLQQSRQSTNDFNPRELAKRTDLKFPINRPDIYDNQYCKQNMDNINQIIDQPDLRAIFQSFRELLNNITAVIYQDNSVTDINVNQITIIELACIFAQQLHVQNELTNIQPLIRFHQQLCKFPNTKRFQNQLINLGIVFPIEYSKYLEACRRRVQKLAQNICIEFESSDFDEISQAKLSLNNNEYLLKQIDFPILYMDAKSLLLEYQPLTFNCSLNVKINGKFLKQGQTIQI</sequence>
<dbReference type="Proteomes" id="UP000683925">
    <property type="component" value="Unassembled WGS sequence"/>
</dbReference>
<protein>
    <submittedName>
        <fullName evidence="3">Uncharacterized protein</fullName>
    </submittedName>
</protein>
<name>A0A8S1WUD5_PAROT</name>
<reference evidence="3" key="1">
    <citation type="submission" date="2021-01" db="EMBL/GenBank/DDBJ databases">
        <authorList>
            <consortium name="Genoscope - CEA"/>
            <person name="William W."/>
        </authorList>
    </citation>
    <scope>NUCLEOTIDE SEQUENCE</scope>
</reference>